<dbReference type="RefSeq" id="WP_231416764.1">
    <property type="nucleotide sequence ID" value="NZ_CP126446.1"/>
</dbReference>
<feature type="chain" id="PRO_5046959518" description="DUF4367 domain-containing protein" evidence="1">
    <location>
        <begin position="22"/>
        <end position="168"/>
    </location>
</feature>
<gene>
    <name evidence="2" type="ORF">QNI29_12080</name>
</gene>
<accession>A0ABY8UVT6</accession>
<organism evidence="2 3">
    <name type="scientific">Pontibacillus chungwhensis</name>
    <dbReference type="NCBI Taxonomy" id="265426"/>
    <lineage>
        <taxon>Bacteria</taxon>
        <taxon>Bacillati</taxon>
        <taxon>Bacillota</taxon>
        <taxon>Bacilli</taxon>
        <taxon>Bacillales</taxon>
        <taxon>Bacillaceae</taxon>
        <taxon>Pontibacillus</taxon>
    </lineage>
</organism>
<evidence type="ECO:0000313" key="3">
    <source>
        <dbReference type="Proteomes" id="UP001236652"/>
    </source>
</evidence>
<evidence type="ECO:0008006" key="4">
    <source>
        <dbReference type="Google" id="ProtNLM"/>
    </source>
</evidence>
<dbReference type="Proteomes" id="UP001236652">
    <property type="component" value="Chromosome"/>
</dbReference>
<dbReference type="EMBL" id="CP126446">
    <property type="protein sequence ID" value="WIF96489.1"/>
    <property type="molecule type" value="Genomic_DNA"/>
</dbReference>
<feature type="signal peptide" evidence="1">
    <location>
        <begin position="1"/>
        <end position="21"/>
    </location>
</feature>
<name>A0ABY8UVT6_9BACI</name>
<protein>
    <recommendedName>
        <fullName evidence="4">DUF4367 domain-containing protein</fullName>
    </recommendedName>
</protein>
<evidence type="ECO:0000313" key="2">
    <source>
        <dbReference type="EMBL" id="WIF96489.1"/>
    </source>
</evidence>
<proteinExistence type="predicted"/>
<reference evidence="2 3" key="1">
    <citation type="submission" date="2023-05" db="EMBL/GenBank/DDBJ databases">
        <title>Comparative genomics reveals the evidence of polycyclic aromatic hydrocarbons degradation in moderately halophilic genus Pontibacillus.</title>
        <authorList>
            <person name="Yang H."/>
            <person name="Qian Z."/>
        </authorList>
    </citation>
    <scope>NUCLEOTIDE SEQUENCE [LARGE SCALE GENOMIC DNA]</scope>
    <source>
        <strain evidence="3">HN14</strain>
    </source>
</reference>
<evidence type="ECO:0000256" key="1">
    <source>
        <dbReference type="SAM" id="SignalP"/>
    </source>
</evidence>
<sequence>MKKWWSIGVLIGLLLLLSACGDQTSSENLAQLKEHYPTLKNQLNELSQEQLEQIKVPDYIPFEVTDVQAITSSENPSHIEIIFTNGQLNLHVMTMSHQGELYTSDTGIDLQNGAHAKFKMNEFGNELQWSKESESRAYIVKLMAYPPSQPQQFTKEDVIKIANSMYKM</sequence>
<keyword evidence="1" id="KW-0732">Signal</keyword>
<keyword evidence="3" id="KW-1185">Reference proteome</keyword>
<dbReference type="PROSITE" id="PS51257">
    <property type="entry name" value="PROKAR_LIPOPROTEIN"/>
    <property type="match status" value="1"/>
</dbReference>